<dbReference type="PANTHER" id="PTHR43394">
    <property type="entry name" value="ATP-DEPENDENT PERMEASE MDL1, MITOCHONDRIAL"/>
    <property type="match status" value="1"/>
</dbReference>
<feature type="domain" description="ABC transporter" evidence="9">
    <location>
        <begin position="1038"/>
        <end position="1275"/>
    </location>
</feature>
<evidence type="ECO:0000256" key="5">
    <source>
        <dbReference type="ARBA" id="ARBA00022989"/>
    </source>
</evidence>
<keyword evidence="4" id="KW-0067">ATP-binding</keyword>
<keyword evidence="2 8" id="KW-0812">Transmembrane</keyword>
<feature type="transmembrane region" description="Helical" evidence="8">
    <location>
        <begin position="756"/>
        <end position="781"/>
    </location>
</feature>
<evidence type="ECO:0000256" key="6">
    <source>
        <dbReference type="ARBA" id="ARBA00023136"/>
    </source>
</evidence>
<evidence type="ECO:0000313" key="12">
    <source>
        <dbReference type="Proteomes" id="UP001527925"/>
    </source>
</evidence>
<accession>A0ABR4MWL4</accession>
<dbReference type="CDD" id="cd03249">
    <property type="entry name" value="ABC_MTABC3_MDL1_MDL2"/>
    <property type="match status" value="2"/>
</dbReference>
<evidence type="ECO:0000313" key="11">
    <source>
        <dbReference type="EMBL" id="KAL2911614.1"/>
    </source>
</evidence>
<feature type="domain" description="ABC transporter" evidence="9">
    <location>
        <begin position="388"/>
        <end position="631"/>
    </location>
</feature>
<evidence type="ECO:0000259" key="9">
    <source>
        <dbReference type="PROSITE" id="PS50893"/>
    </source>
</evidence>
<dbReference type="CDD" id="cd18578">
    <property type="entry name" value="ABC_6TM_Pgp_ABCB1_D2_like"/>
    <property type="match status" value="1"/>
</dbReference>
<evidence type="ECO:0000256" key="4">
    <source>
        <dbReference type="ARBA" id="ARBA00022840"/>
    </source>
</evidence>
<feature type="compositionally biased region" description="Polar residues" evidence="7">
    <location>
        <begin position="636"/>
        <end position="645"/>
    </location>
</feature>
<dbReference type="InterPro" id="IPR039421">
    <property type="entry name" value="Type_1_exporter"/>
</dbReference>
<organism evidence="11 12">
    <name type="scientific">Polyrhizophydium stewartii</name>
    <dbReference type="NCBI Taxonomy" id="2732419"/>
    <lineage>
        <taxon>Eukaryota</taxon>
        <taxon>Fungi</taxon>
        <taxon>Fungi incertae sedis</taxon>
        <taxon>Chytridiomycota</taxon>
        <taxon>Chytridiomycota incertae sedis</taxon>
        <taxon>Chytridiomycetes</taxon>
        <taxon>Rhizophydiales</taxon>
        <taxon>Rhizophydiales incertae sedis</taxon>
        <taxon>Polyrhizophydium</taxon>
    </lineage>
</organism>
<keyword evidence="12" id="KW-1185">Reference proteome</keyword>
<proteinExistence type="predicted"/>
<gene>
    <name evidence="11" type="ORF">HK105_208915</name>
</gene>
<feature type="transmembrane region" description="Helical" evidence="8">
    <location>
        <begin position="50"/>
        <end position="74"/>
    </location>
</feature>
<feature type="domain" description="ABC transmembrane type-1" evidence="10">
    <location>
        <begin position="54"/>
        <end position="349"/>
    </location>
</feature>
<dbReference type="SUPFAM" id="SSF90123">
    <property type="entry name" value="ABC transporter transmembrane region"/>
    <property type="match status" value="2"/>
</dbReference>
<dbReference type="InterPro" id="IPR011527">
    <property type="entry name" value="ABC1_TM_dom"/>
</dbReference>
<dbReference type="InterPro" id="IPR036640">
    <property type="entry name" value="ABC1_TM_sf"/>
</dbReference>
<dbReference type="Pfam" id="PF00005">
    <property type="entry name" value="ABC_tran"/>
    <property type="match status" value="2"/>
</dbReference>
<keyword evidence="5 8" id="KW-1133">Transmembrane helix</keyword>
<feature type="transmembrane region" description="Helical" evidence="8">
    <location>
        <begin position="285"/>
        <end position="310"/>
    </location>
</feature>
<dbReference type="SMART" id="SM00382">
    <property type="entry name" value="AAA"/>
    <property type="match status" value="2"/>
</dbReference>
<feature type="region of interest" description="Disordered" evidence="7">
    <location>
        <begin position="636"/>
        <end position="662"/>
    </location>
</feature>
<feature type="transmembrane region" description="Helical" evidence="8">
    <location>
        <begin position="834"/>
        <end position="854"/>
    </location>
</feature>
<evidence type="ECO:0000259" key="10">
    <source>
        <dbReference type="PROSITE" id="PS50929"/>
    </source>
</evidence>
<dbReference type="InterPro" id="IPR017871">
    <property type="entry name" value="ABC_transporter-like_CS"/>
</dbReference>
<reference evidence="11 12" key="1">
    <citation type="submission" date="2023-09" db="EMBL/GenBank/DDBJ databases">
        <title>Pangenome analysis of Batrachochytrium dendrobatidis and related Chytrids.</title>
        <authorList>
            <person name="Yacoub M.N."/>
            <person name="Stajich J.E."/>
            <person name="James T.Y."/>
        </authorList>
    </citation>
    <scope>NUCLEOTIDE SEQUENCE [LARGE SCALE GENOMIC DNA]</scope>
    <source>
        <strain evidence="11 12">JEL0888</strain>
    </source>
</reference>
<keyword evidence="6 8" id="KW-0472">Membrane</keyword>
<feature type="transmembrane region" description="Helical" evidence="8">
    <location>
        <begin position="860"/>
        <end position="879"/>
    </location>
</feature>
<evidence type="ECO:0000256" key="7">
    <source>
        <dbReference type="SAM" id="MobiDB-lite"/>
    </source>
</evidence>
<feature type="transmembrane region" description="Helical" evidence="8">
    <location>
        <begin position="107"/>
        <end position="125"/>
    </location>
</feature>
<dbReference type="PANTHER" id="PTHR43394:SF1">
    <property type="entry name" value="ATP-BINDING CASSETTE SUB-FAMILY B MEMBER 10, MITOCHONDRIAL"/>
    <property type="match status" value="1"/>
</dbReference>
<dbReference type="Gene3D" id="3.40.50.300">
    <property type="entry name" value="P-loop containing nucleotide triphosphate hydrolases"/>
    <property type="match status" value="2"/>
</dbReference>
<dbReference type="PROSITE" id="PS50929">
    <property type="entry name" value="ABC_TM1F"/>
    <property type="match status" value="2"/>
</dbReference>
<dbReference type="PROSITE" id="PS00211">
    <property type="entry name" value="ABC_TRANSPORTER_1"/>
    <property type="match status" value="2"/>
</dbReference>
<feature type="transmembrane region" description="Helical" evidence="8">
    <location>
        <begin position="207"/>
        <end position="228"/>
    </location>
</feature>
<dbReference type="Pfam" id="PF00664">
    <property type="entry name" value="ABC_membrane"/>
    <property type="match status" value="2"/>
</dbReference>
<dbReference type="EMBL" id="JADGIZ020000096">
    <property type="protein sequence ID" value="KAL2911614.1"/>
    <property type="molecule type" value="Genomic_DNA"/>
</dbReference>
<dbReference type="InterPro" id="IPR027417">
    <property type="entry name" value="P-loop_NTPase"/>
</dbReference>
<comment type="subcellular location">
    <subcellularLocation>
        <location evidence="1">Membrane</location>
        <topology evidence="1">Multi-pass membrane protein</topology>
    </subcellularLocation>
</comment>
<dbReference type="PROSITE" id="PS50893">
    <property type="entry name" value="ABC_TRANSPORTER_2"/>
    <property type="match status" value="2"/>
</dbReference>
<feature type="domain" description="ABC transmembrane type-1" evidence="10">
    <location>
        <begin position="717"/>
        <end position="1001"/>
    </location>
</feature>
<dbReference type="Proteomes" id="UP001527925">
    <property type="component" value="Unassembled WGS sequence"/>
</dbReference>
<evidence type="ECO:0000256" key="3">
    <source>
        <dbReference type="ARBA" id="ARBA00022741"/>
    </source>
</evidence>
<feature type="transmembrane region" description="Helical" evidence="8">
    <location>
        <begin position="974"/>
        <end position="994"/>
    </location>
</feature>
<evidence type="ECO:0000256" key="1">
    <source>
        <dbReference type="ARBA" id="ARBA00004141"/>
    </source>
</evidence>
<keyword evidence="3" id="KW-0547">Nucleotide-binding</keyword>
<feature type="transmembrane region" description="Helical" evidence="8">
    <location>
        <begin position="713"/>
        <end position="736"/>
    </location>
</feature>
<dbReference type="InterPro" id="IPR003593">
    <property type="entry name" value="AAA+_ATPase"/>
</dbReference>
<name>A0ABR4MWL4_9FUNG</name>
<protein>
    <submittedName>
        <fullName evidence="11">Uncharacterized protein</fullName>
    </submittedName>
</protein>
<dbReference type="Gene3D" id="1.20.1560.10">
    <property type="entry name" value="ABC transporter type 1, transmembrane domain"/>
    <property type="match status" value="1"/>
</dbReference>
<dbReference type="SUPFAM" id="SSF52540">
    <property type="entry name" value="P-loop containing nucleoside triphosphate hydrolases"/>
    <property type="match status" value="2"/>
</dbReference>
<evidence type="ECO:0000256" key="8">
    <source>
        <dbReference type="SAM" id="Phobius"/>
    </source>
</evidence>
<sequence>MAKDRKRQHDVEDVVDKNGVVVVKTGVAGPEPIRTIGYLELYRYRNRADVAMMAVGLVAAFAAGAAFPLTTVIFGDLVDTFGRWTLQTYPGQFVTADQLADQVASKVIYFVYLAIVTLVATYIYMSSFVYTSERQTHVVREQYLRAVIRQNIGWFDHIGAGEVATRITTDTLLIQDGIGEKVPLAFNQVATFISGFVIAFIKSWRLTLVLLSVVPLIIISAGVMNLLAGRFQTRILNLYSAAGSLAEETISSARTVIAFNAQKKMSKRYAEGLAGARREGIKKSLTTGVGLGFLFFLIYCAYSLAFYYGYTLLRDGLITAGEIVNVFFAVLIGAFALGQVAPDVQAFALGRGAGSKIFQTIDRVPSIDPYDASGERIAAGSFRGRIELKAAEFTYPARPDVKVLKGVNLVIEPGTTVALVGQSGSGKSTIIQLVERFYDPENGTVELDGVPLNKINVAWLRQQIGLVSQEPVLFEGTVADNVAFGLVGSPHENAPADKKLALIQDACRQANAHDFITKLPQGYDTQVGERGLLLSGGQKQRIAIARAIIKNPRILLLDEATSALDTTSERVVQEALDRVSKSRTTITIAHRLSTIKNADKIVVMVRGEIIEQGNHGSLVAQKGLYARLVEAQQLNTKKSDSQMSESDGGKTLDDPDALPPQNVEASKDATLTLTRVETQTKDDLESGIEGQAKMSAWAVMREIMILNMPELKFTIPGLVAAIGSGMVYPIFAIAFAEILQTFSERGEALERDSKKWALVFFAIAIGTAIFSFAQNAFFGFASEMLTERIRKLVFASILRQDIAFFDDEANSTGVLTSNLSTDAQKVQGASGTTLGTILQVSINLIGGIVIALIYGWKLALVATTVLPILIGAGIFRMRILTYFAEKSKKAYERSAQVACEAVAAIRTVQSLTREGQVHEKYLALLEEPLRDGFKNAYLNTMLYAFSQTVNFLVNALVFWYGGRLIAYEGYTIKQMFTVFVAIIFGSQGAGRIFAYAPDLTKAKDAGESIIRLLRSKPLIDSESADGERLDKTKVQGNIEFRDVKFSYPTRRHIKVLRGLNATIKPGQFAALVGPSGCGKSTTVGLIERFYDAIGGQVLIDGKDVSKLNVASYREVIGLVSQEPNLFDFSIRENLSFGCQITPTQEEIEAACKEANIHDFIMTLPDGYDTKVGAKGGQLSGGQKQRIAIARALVRKPKILLLDEATSALDAESEKVVQEALDKAAKGRTTIAIAHRLSTIQKADVIFVLKDGVVAEQGTHAELFARQGLYYELVIQQDLEAKKDGDVTPVRRIVNGVPRVAGKMYWSRRAKKLRDDLTQAGVTLNDADTRTGFARVRTLAALTTNRATQHYQAAGFSLTSGFFTQPLFDQPRSRGTRLLAALRMDGLWTARTALRIQGLLVHHPFNLRDCILCNANIADVRTFAHLVIDCVSLARIRHDAELEPFIDLARRRLGAPAALEDIDTWLLGGATPAGLRLNDWLVGRAGQLGDRGNRPLAARLADFLGAAYTLYQAQLWQYHRARHAAAQG</sequence>
<evidence type="ECO:0000256" key="2">
    <source>
        <dbReference type="ARBA" id="ARBA00022692"/>
    </source>
</evidence>
<feature type="transmembrane region" description="Helical" evidence="8">
    <location>
        <begin position="940"/>
        <end position="962"/>
    </location>
</feature>
<dbReference type="InterPro" id="IPR003439">
    <property type="entry name" value="ABC_transporter-like_ATP-bd"/>
</dbReference>
<dbReference type="CDD" id="cd18577">
    <property type="entry name" value="ABC_6TM_Pgp_ABCB1_D1_like"/>
    <property type="match status" value="1"/>
</dbReference>
<feature type="transmembrane region" description="Helical" evidence="8">
    <location>
        <begin position="316"/>
        <end position="337"/>
    </location>
</feature>
<comment type="caution">
    <text evidence="11">The sequence shown here is derived from an EMBL/GenBank/DDBJ whole genome shotgun (WGS) entry which is preliminary data.</text>
</comment>